<evidence type="ECO:0000313" key="4">
    <source>
        <dbReference type="EMBL" id="GEA83142.1"/>
    </source>
</evidence>
<feature type="domain" description="DUF6318" evidence="3">
    <location>
        <begin position="73"/>
        <end position="207"/>
    </location>
</feature>
<accession>A0A4Y3KGM6</accession>
<dbReference type="OrthoDB" id="5148029at2"/>
<evidence type="ECO:0000259" key="3">
    <source>
        <dbReference type="Pfam" id="PF19843"/>
    </source>
</evidence>
<proteinExistence type="predicted"/>
<evidence type="ECO:0000256" key="1">
    <source>
        <dbReference type="SAM" id="MobiDB-lite"/>
    </source>
</evidence>
<feature type="signal peptide" evidence="2">
    <location>
        <begin position="1"/>
        <end position="24"/>
    </location>
</feature>
<comment type="caution">
    <text evidence="4">The sequence shown here is derived from an EMBL/GenBank/DDBJ whole genome shotgun (WGS) entry which is preliminary data.</text>
</comment>
<gene>
    <name evidence="4" type="ORF">CGE01nite_03930</name>
</gene>
<sequence length="215" mass="21917">MRHHGGTTRALAAAAVVGIGLALAACSGSGGAGPTSPPAVTASSTPQVTATPSPTPEPSPTPTAALADVTVAPTPPAALDGPATEENAAAVAEYFMSLFPYLFATGDSGTWEALSGPSCGYCSGVVDSMRADLAKQRHSEGGAIEVLESGASTFDSADFVTWVTFIEHPSQTVDHAGHVVEDFPDTRHSRATLLLKWDGTGWQVNGVDPSLIEVM</sequence>
<organism evidence="4 5">
    <name type="scientific">Cellulomonas gelida</name>
    <dbReference type="NCBI Taxonomy" id="1712"/>
    <lineage>
        <taxon>Bacteria</taxon>
        <taxon>Bacillati</taxon>
        <taxon>Actinomycetota</taxon>
        <taxon>Actinomycetes</taxon>
        <taxon>Micrococcales</taxon>
        <taxon>Cellulomonadaceae</taxon>
        <taxon>Cellulomonas</taxon>
    </lineage>
</organism>
<keyword evidence="2" id="KW-0732">Signal</keyword>
<feature type="compositionally biased region" description="Low complexity" evidence="1">
    <location>
        <begin position="38"/>
        <end position="52"/>
    </location>
</feature>
<feature type="region of interest" description="Disordered" evidence="1">
    <location>
        <begin position="30"/>
        <end position="64"/>
    </location>
</feature>
<evidence type="ECO:0000256" key="2">
    <source>
        <dbReference type="SAM" id="SignalP"/>
    </source>
</evidence>
<dbReference type="AlphaFoldDB" id="A0A4Y3KGM6"/>
<dbReference type="PROSITE" id="PS51257">
    <property type="entry name" value="PROKAR_LIPOPROTEIN"/>
    <property type="match status" value="1"/>
</dbReference>
<feature type="chain" id="PRO_5021218344" description="DUF6318 domain-containing protein" evidence="2">
    <location>
        <begin position="25"/>
        <end position="215"/>
    </location>
</feature>
<dbReference type="RefSeq" id="WP_141368656.1">
    <property type="nucleotide sequence ID" value="NZ_BJLQ01000003.1"/>
</dbReference>
<protein>
    <recommendedName>
        <fullName evidence="3">DUF6318 domain-containing protein</fullName>
    </recommendedName>
</protein>
<dbReference type="InterPro" id="IPR046281">
    <property type="entry name" value="DUF6318"/>
</dbReference>
<dbReference type="Proteomes" id="UP000320461">
    <property type="component" value="Unassembled WGS sequence"/>
</dbReference>
<dbReference type="Pfam" id="PF19843">
    <property type="entry name" value="DUF6318"/>
    <property type="match status" value="1"/>
</dbReference>
<reference evidence="4 5" key="1">
    <citation type="submission" date="2019-06" db="EMBL/GenBank/DDBJ databases">
        <title>Whole genome shotgun sequence of Cellulomonas gelida NBRC 3748.</title>
        <authorList>
            <person name="Hosoyama A."/>
            <person name="Uohara A."/>
            <person name="Ohji S."/>
            <person name="Ichikawa N."/>
        </authorList>
    </citation>
    <scope>NUCLEOTIDE SEQUENCE [LARGE SCALE GENOMIC DNA]</scope>
    <source>
        <strain evidence="4 5">NBRC 3748</strain>
    </source>
</reference>
<name>A0A4Y3KGM6_9CELL</name>
<keyword evidence="5" id="KW-1185">Reference proteome</keyword>
<evidence type="ECO:0000313" key="5">
    <source>
        <dbReference type="Proteomes" id="UP000320461"/>
    </source>
</evidence>
<dbReference type="EMBL" id="BJLQ01000003">
    <property type="protein sequence ID" value="GEA83142.1"/>
    <property type="molecule type" value="Genomic_DNA"/>
</dbReference>